<dbReference type="PROSITE" id="PS50110">
    <property type="entry name" value="RESPONSE_REGULATORY"/>
    <property type="match status" value="1"/>
</dbReference>
<evidence type="ECO:0000259" key="2">
    <source>
        <dbReference type="PROSITE" id="PS50110"/>
    </source>
</evidence>
<protein>
    <submittedName>
        <fullName evidence="3">Response regulator</fullName>
    </submittedName>
</protein>
<keyword evidence="4" id="KW-1185">Reference proteome</keyword>
<organism evidence="3 4">
    <name type="scientific">Tianweitania aestuarii</name>
    <dbReference type="NCBI Taxonomy" id="2814886"/>
    <lineage>
        <taxon>Bacteria</taxon>
        <taxon>Pseudomonadati</taxon>
        <taxon>Pseudomonadota</taxon>
        <taxon>Alphaproteobacteria</taxon>
        <taxon>Hyphomicrobiales</taxon>
        <taxon>Phyllobacteriaceae</taxon>
        <taxon>Tianweitania</taxon>
    </lineage>
</organism>
<dbReference type="Gene3D" id="3.40.50.2300">
    <property type="match status" value="1"/>
</dbReference>
<name>A0ABS5RZV5_9HYPH</name>
<keyword evidence="1" id="KW-0597">Phosphoprotein</keyword>
<dbReference type="RefSeq" id="WP_213986179.1">
    <property type="nucleotide sequence ID" value="NZ_JAFMNX010000006.1"/>
</dbReference>
<comment type="caution">
    <text evidence="3">The sequence shown here is derived from an EMBL/GenBank/DDBJ whole genome shotgun (WGS) entry which is preliminary data.</text>
</comment>
<proteinExistence type="predicted"/>
<dbReference type="Proteomes" id="UP001297272">
    <property type="component" value="Unassembled WGS sequence"/>
</dbReference>
<accession>A0ABS5RZV5</accession>
<sequence>MADQFLKGLRVLLLEDEFLIALDVEQICYDEGCAEVQTFRDLSEVNDAVLNANSFDLAIVDVMMGEGMTLPLADKLRSRGVPFVFSTGLSRTEDTFRDFSDVPVVTKPYASHQLTAAMQAALSTRRS</sequence>
<evidence type="ECO:0000256" key="1">
    <source>
        <dbReference type="PROSITE-ProRule" id="PRU00169"/>
    </source>
</evidence>
<evidence type="ECO:0000313" key="4">
    <source>
        <dbReference type="Proteomes" id="UP001297272"/>
    </source>
</evidence>
<feature type="domain" description="Response regulatory" evidence="2">
    <location>
        <begin position="10"/>
        <end position="122"/>
    </location>
</feature>
<dbReference type="SMART" id="SM00448">
    <property type="entry name" value="REC"/>
    <property type="match status" value="1"/>
</dbReference>
<dbReference type="Pfam" id="PF00072">
    <property type="entry name" value="Response_reg"/>
    <property type="match status" value="1"/>
</dbReference>
<reference evidence="3 4" key="1">
    <citation type="submission" date="2021-03" db="EMBL/GenBank/DDBJ databases">
        <title>Tianweitania aestuarii sp. nov., isolated from a tidal flat.</title>
        <authorList>
            <person name="Park S."/>
            <person name="Yoon J.-H."/>
        </authorList>
    </citation>
    <scope>NUCLEOTIDE SEQUENCE [LARGE SCALE GENOMIC DNA]</scope>
    <source>
        <strain evidence="3 4">BSSL-BM11</strain>
    </source>
</reference>
<dbReference type="EMBL" id="JAFMNX010000006">
    <property type="protein sequence ID" value="MBS9722527.1"/>
    <property type="molecule type" value="Genomic_DNA"/>
</dbReference>
<evidence type="ECO:0000313" key="3">
    <source>
        <dbReference type="EMBL" id="MBS9722527.1"/>
    </source>
</evidence>
<dbReference type="InterPro" id="IPR011006">
    <property type="entry name" value="CheY-like_superfamily"/>
</dbReference>
<gene>
    <name evidence="3" type="ORF">JYU29_17670</name>
</gene>
<dbReference type="InterPro" id="IPR001789">
    <property type="entry name" value="Sig_transdc_resp-reg_receiver"/>
</dbReference>
<dbReference type="SUPFAM" id="SSF52172">
    <property type="entry name" value="CheY-like"/>
    <property type="match status" value="1"/>
</dbReference>
<feature type="modified residue" description="4-aspartylphosphate" evidence="1">
    <location>
        <position position="61"/>
    </location>
</feature>